<dbReference type="Gene3D" id="1.25.40.10">
    <property type="entry name" value="Tetratricopeptide repeat domain"/>
    <property type="match status" value="1"/>
</dbReference>
<dbReference type="Gramene" id="Tc01v2_t020880.2">
    <property type="protein sequence ID" value="Tc01v2_p020880.2"/>
    <property type="gene ID" value="Tc01v2_g020880"/>
</dbReference>
<feature type="coiled-coil region" evidence="1">
    <location>
        <begin position="168"/>
        <end position="202"/>
    </location>
</feature>
<feature type="compositionally biased region" description="Polar residues" evidence="2">
    <location>
        <begin position="400"/>
        <end position="417"/>
    </location>
</feature>
<sequence length="417" mass="46116">MCSQNYLTPQASNHHHRSTFRRKGARKHKNMLLRSSSTPLLGSLLSSITESPSNNNHYETSTPIRHYPSTSFHHNHNRISFHPSPGSLHLSTTVSCGSSPISPSVVHQFSDFDRQGFRRAQSEGNLEGLVHAACDTNEDFYNHNQPKKLSARHQRLMLQTIPSFSLYNSNARCEEEEDESDLEEEEEELKENEELLDSGEERVTAMNGNLEFNAFRMENILLNEEVKGKSWNVGFEDEGGLVGEKMFLARGLSTDGGSAGGVSGGSGGGGGGEFNPAGSGGDGADNHGVEEHYRRMVEENPGNPLFLGNYAQFLYQSKKDLEAAEEYYSRAILADPKDGETLSQYAKLVWELHHDQERASSYFERAVQASPQDSHVHAAYASFLWETEEDEADGCAAPSGSDQQLAWTHSEGSVEAN</sequence>
<dbReference type="Proteomes" id="UP000694886">
    <property type="component" value="Chromosome 1"/>
</dbReference>
<evidence type="ECO:0000256" key="1">
    <source>
        <dbReference type="SAM" id="Coils"/>
    </source>
</evidence>
<evidence type="ECO:0000256" key="2">
    <source>
        <dbReference type="SAM" id="MobiDB-lite"/>
    </source>
</evidence>
<feature type="compositionally biased region" description="Gly residues" evidence="2">
    <location>
        <begin position="257"/>
        <end position="280"/>
    </location>
</feature>
<feature type="region of interest" description="Disordered" evidence="2">
    <location>
        <begin position="1"/>
        <end position="28"/>
    </location>
</feature>
<keyword evidence="1" id="KW-0175">Coiled coil</keyword>
<proteinExistence type="predicted"/>
<name>A0AB32WYY1_THECC</name>
<dbReference type="Pfam" id="PF14559">
    <property type="entry name" value="TPR_19"/>
    <property type="match status" value="1"/>
</dbReference>
<feature type="region of interest" description="Disordered" evidence="2">
    <location>
        <begin position="44"/>
        <end position="63"/>
    </location>
</feature>
<feature type="region of interest" description="Disordered" evidence="2">
    <location>
        <begin position="391"/>
        <end position="417"/>
    </location>
</feature>
<organism evidence="3 4">
    <name type="scientific">Theobroma cacao</name>
    <name type="common">Cacao</name>
    <name type="synonym">Cocoa</name>
    <dbReference type="NCBI Taxonomy" id="3641"/>
    <lineage>
        <taxon>Eukaryota</taxon>
        <taxon>Viridiplantae</taxon>
        <taxon>Streptophyta</taxon>
        <taxon>Embryophyta</taxon>
        <taxon>Tracheophyta</taxon>
        <taxon>Spermatophyta</taxon>
        <taxon>Magnoliopsida</taxon>
        <taxon>eudicotyledons</taxon>
        <taxon>Gunneridae</taxon>
        <taxon>Pentapetalae</taxon>
        <taxon>rosids</taxon>
        <taxon>malvids</taxon>
        <taxon>Malvales</taxon>
        <taxon>Malvaceae</taxon>
        <taxon>Byttnerioideae</taxon>
        <taxon>Theobroma</taxon>
    </lineage>
</organism>
<dbReference type="PANTHER" id="PTHR26312">
    <property type="entry name" value="TETRATRICOPEPTIDE REPEAT PROTEIN 5"/>
    <property type="match status" value="1"/>
</dbReference>
<dbReference type="SUPFAM" id="SSF48452">
    <property type="entry name" value="TPR-like"/>
    <property type="match status" value="1"/>
</dbReference>
<reference evidence="3" key="1">
    <citation type="journal article" date="1997" name="Nucleic Acids Res.">
        <title>tRNAscan-SE: a program for improved detection of transfer RNA genes in genomic sequence.</title>
        <authorList>
            <person name="Lowe T.M."/>
            <person name="Eddy S.R."/>
        </authorList>
    </citation>
    <scope>NUCLEOTIDE SEQUENCE [LARGE SCALE GENOMIC DNA]</scope>
    <source>
        <strain evidence="3">r\B97-61/B2</strain>
    </source>
</reference>
<feature type="compositionally biased region" description="Polar residues" evidence="2">
    <location>
        <begin position="48"/>
        <end position="63"/>
    </location>
</feature>
<dbReference type="RefSeq" id="XP_017982914.1">
    <property type="nucleotide sequence ID" value="XM_018127425.1"/>
</dbReference>
<feature type="region of interest" description="Disordered" evidence="2">
    <location>
        <begin position="256"/>
        <end position="280"/>
    </location>
</feature>
<dbReference type="AlphaFoldDB" id="A0AB32WYY1"/>
<accession>A0AB32WYY1</accession>
<dbReference type="SMART" id="SM00386">
    <property type="entry name" value="HAT"/>
    <property type="match status" value="3"/>
</dbReference>
<reference evidence="4" key="2">
    <citation type="submission" date="2025-08" db="UniProtKB">
        <authorList>
            <consortium name="RefSeq"/>
        </authorList>
    </citation>
    <scope>IDENTIFICATION</scope>
</reference>
<dbReference type="GO" id="GO:0006396">
    <property type="term" value="P:RNA processing"/>
    <property type="evidence" value="ECO:0007669"/>
    <property type="project" value="InterPro"/>
</dbReference>
<dbReference type="InterPro" id="IPR011990">
    <property type="entry name" value="TPR-like_helical_dom_sf"/>
</dbReference>
<feature type="compositionally biased region" description="Basic residues" evidence="2">
    <location>
        <begin position="13"/>
        <end position="28"/>
    </location>
</feature>
<dbReference type="PANTHER" id="PTHR26312:SF225">
    <property type="entry name" value="TPR REPEAT PROTEIN"/>
    <property type="match status" value="1"/>
</dbReference>
<dbReference type="GeneID" id="18613066"/>
<evidence type="ECO:0000313" key="3">
    <source>
        <dbReference type="Proteomes" id="UP000694886"/>
    </source>
</evidence>
<dbReference type="InterPro" id="IPR003107">
    <property type="entry name" value="HAT"/>
</dbReference>
<evidence type="ECO:0000313" key="4">
    <source>
        <dbReference type="RefSeq" id="XP_017982914.1"/>
    </source>
</evidence>
<gene>
    <name evidence="4" type="primary">LOC18613066</name>
</gene>
<protein>
    <submittedName>
        <fullName evidence="4">Uncharacterized protein LOC18613066 isoform X1</fullName>
    </submittedName>
</protein>
<feature type="compositionally biased region" description="Polar residues" evidence="2">
    <location>
        <begin position="1"/>
        <end position="12"/>
    </location>
</feature>